<keyword evidence="4" id="KW-0119">Carbohydrate metabolism</keyword>
<sequence>MALNRTFKLNTGYDMPAVGLGTWQSKKDEVRDAVIAALKCGYRHIDAAAVYGNEQEVGDGMRLSGVPREEIFLTSKLWNTHHHPENVEEAVDKSLADLQTDYLDLYLIHWPVAFRYSTTTIQPVNEQTGLIDVVDVPIKDTWAAMEKLVEKGKVRSIGVSNFTREKIEELLKTAKITPAVNQIEAHPFLQQRDLLEWSTQKGIVVAGYSPLGNNIYNIPRAVDDPLVIETAKKLNKTPAQVLISWAVQRGTVVLPKSVTPERIESNFQGSLSPTHNICPHCANMDYSDFILPDDAFSTIQSLERHQRMNFPARIGVDIFSEVGEESVRKSALAWAEQQRVLKAKA</sequence>
<keyword evidence="6" id="KW-0520">NAD</keyword>
<dbReference type="EMBL" id="KZ851925">
    <property type="protein sequence ID" value="RDH18199.1"/>
    <property type="molecule type" value="Genomic_DNA"/>
</dbReference>
<dbReference type="PANTHER" id="PTHR11732">
    <property type="entry name" value="ALDO/KETO REDUCTASE"/>
    <property type="match status" value="1"/>
</dbReference>
<evidence type="ECO:0000256" key="1">
    <source>
        <dbReference type="ARBA" id="ARBA00004722"/>
    </source>
</evidence>
<dbReference type="CDD" id="cd19071">
    <property type="entry name" value="AKR_AKR1-5-like"/>
    <property type="match status" value="1"/>
</dbReference>
<comment type="catalytic activity">
    <reaction evidence="9">
        <text>xylitol + NAD(+) = D-xylose + NADH + H(+)</text>
        <dbReference type="Rhea" id="RHEA:27441"/>
        <dbReference type="ChEBI" id="CHEBI:15378"/>
        <dbReference type="ChEBI" id="CHEBI:17151"/>
        <dbReference type="ChEBI" id="CHEBI:53455"/>
        <dbReference type="ChEBI" id="CHEBI:57540"/>
        <dbReference type="ChEBI" id="CHEBI:57945"/>
        <dbReference type="EC" id="1.1.1.307"/>
    </reaction>
</comment>
<dbReference type="Gene3D" id="3.20.20.100">
    <property type="entry name" value="NADP-dependent oxidoreductase domain"/>
    <property type="match status" value="1"/>
</dbReference>
<evidence type="ECO:0000256" key="9">
    <source>
        <dbReference type="ARBA" id="ARBA00049485"/>
    </source>
</evidence>
<evidence type="ECO:0000259" key="10">
    <source>
        <dbReference type="Pfam" id="PF00248"/>
    </source>
</evidence>
<keyword evidence="4" id="KW-0859">Xylose metabolism</keyword>
<dbReference type="GO" id="GO:0042732">
    <property type="term" value="P:D-xylose metabolic process"/>
    <property type="evidence" value="ECO:0007669"/>
    <property type="project" value="UniProtKB-KW"/>
</dbReference>
<dbReference type="PROSITE" id="PS00798">
    <property type="entry name" value="ALDOKETO_REDUCTASE_1"/>
    <property type="match status" value="1"/>
</dbReference>
<comment type="similarity">
    <text evidence="2">Belongs to the aldo/keto reductase family.</text>
</comment>
<dbReference type="InterPro" id="IPR020471">
    <property type="entry name" value="AKR"/>
</dbReference>
<dbReference type="InterPro" id="IPR036812">
    <property type="entry name" value="NAD(P)_OxRdtase_dom_sf"/>
</dbReference>
<comment type="pathway">
    <text evidence="1">Carbohydrate metabolism; D-xylose degradation.</text>
</comment>
<evidence type="ECO:0000256" key="7">
    <source>
        <dbReference type="ARBA" id="ARBA00025065"/>
    </source>
</evidence>
<dbReference type="VEuPathDB" id="FungiDB:M747DRAFT_354933"/>
<accession>A0A370BXA4</accession>
<evidence type="ECO:0000313" key="11">
    <source>
        <dbReference type="EMBL" id="RDH18199.1"/>
    </source>
</evidence>
<comment type="function">
    <text evidence="7">Catalyzes the initial reaction in the xylose utilization pathway by reducing D-xylose into xylitol. Xylose is a major component of hemicelluloses such as xylan. Most fungi utilize D-xylose via three enzymatic reactions, xylose reductase (XR), xylitol dehydrogenase (XDH), and xylulokinase, to form xylulose 5-phosphate, which enters pentose phosphate pathway.</text>
</comment>
<evidence type="ECO:0000256" key="6">
    <source>
        <dbReference type="ARBA" id="ARBA00023027"/>
    </source>
</evidence>
<organism evidence="11 12">
    <name type="scientific">Aspergillus niger ATCC 13496</name>
    <dbReference type="NCBI Taxonomy" id="1353008"/>
    <lineage>
        <taxon>Eukaryota</taxon>
        <taxon>Fungi</taxon>
        <taxon>Dikarya</taxon>
        <taxon>Ascomycota</taxon>
        <taxon>Pezizomycotina</taxon>
        <taxon>Eurotiomycetes</taxon>
        <taxon>Eurotiomycetidae</taxon>
        <taxon>Eurotiales</taxon>
        <taxon>Aspergillaceae</taxon>
        <taxon>Aspergillus</taxon>
        <taxon>Aspergillus subgen. Circumdati</taxon>
    </lineage>
</organism>
<dbReference type="GO" id="GO:0016491">
    <property type="term" value="F:oxidoreductase activity"/>
    <property type="evidence" value="ECO:0007669"/>
    <property type="project" value="UniProtKB-KW"/>
</dbReference>
<evidence type="ECO:0000256" key="4">
    <source>
        <dbReference type="ARBA" id="ARBA00022629"/>
    </source>
</evidence>
<name>A0A370BXA4_ASPNG</name>
<dbReference type="Proteomes" id="UP000253845">
    <property type="component" value="Unassembled WGS sequence"/>
</dbReference>
<feature type="domain" description="NADP-dependent oxidoreductase" evidence="10">
    <location>
        <begin position="18"/>
        <end position="268"/>
    </location>
</feature>
<keyword evidence="5" id="KW-0560">Oxidoreductase</keyword>
<evidence type="ECO:0000256" key="2">
    <source>
        <dbReference type="ARBA" id="ARBA00007905"/>
    </source>
</evidence>
<dbReference type="EC" id="1.1.1.307" evidence="3"/>
<dbReference type="FunFam" id="3.20.20.100:FF:000007">
    <property type="entry name" value="NAD(P)H-dependent D-xylose reductase xyl1"/>
    <property type="match status" value="1"/>
</dbReference>
<evidence type="ECO:0000256" key="3">
    <source>
        <dbReference type="ARBA" id="ARBA00012845"/>
    </source>
</evidence>
<evidence type="ECO:0000256" key="5">
    <source>
        <dbReference type="ARBA" id="ARBA00023002"/>
    </source>
</evidence>
<evidence type="ECO:0000313" key="12">
    <source>
        <dbReference type="Proteomes" id="UP000253845"/>
    </source>
</evidence>
<dbReference type="SUPFAM" id="SSF51430">
    <property type="entry name" value="NAD(P)-linked oxidoreductase"/>
    <property type="match status" value="1"/>
</dbReference>
<dbReference type="Pfam" id="PF00248">
    <property type="entry name" value="Aldo_ket_red"/>
    <property type="match status" value="1"/>
</dbReference>
<dbReference type="PRINTS" id="PR00069">
    <property type="entry name" value="ALDKETRDTASE"/>
</dbReference>
<dbReference type="InterPro" id="IPR018170">
    <property type="entry name" value="Aldo/ket_reductase_CS"/>
</dbReference>
<reference evidence="11 12" key="1">
    <citation type="submission" date="2018-07" db="EMBL/GenBank/DDBJ databases">
        <title>Section-level genome sequencing of Aspergillus section Nigri to investigate inter- and intra-species variation.</title>
        <authorList>
            <consortium name="DOE Joint Genome Institute"/>
            <person name="Vesth T.C."/>
            <person name="Nybo J.L."/>
            <person name="Theobald S."/>
            <person name="Frisvad J.C."/>
            <person name="Larsen T.O."/>
            <person name="Nielsen K.F."/>
            <person name="Hoof J.B."/>
            <person name="Brandl J."/>
            <person name="Salamov A."/>
            <person name="Riley R."/>
            <person name="Gladden J.M."/>
            <person name="Phatale P."/>
            <person name="Nielsen M.T."/>
            <person name="Lyhne E.K."/>
            <person name="Kogle M.E."/>
            <person name="Strasser K."/>
            <person name="McDonnell E."/>
            <person name="Barry K."/>
            <person name="Clum A."/>
            <person name="Chen C."/>
            <person name="Nolan M."/>
            <person name="Sandor L."/>
            <person name="Kuo A."/>
            <person name="Lipzen A."/>
            <person name="Hainaut M."/>
            <person name="Drula E."/>
            <person name="Tsang A."/>
            <person name="Magnuson J.K."/>
            <person name="Henrissat B."/>
            <person name="Wiebenga A."/>
            <person name="Simmons B.A."/>
            <person name="Makela M.R."/>
            <person name="De vries R.P."/>
            <person name="Grigoriev I.V."/>
            <person name="Mortensen U.H."/>
            <person name="Baker S.E."/>
            <person name="Andersen M.R."/>
        </authorList>
    </citation>
    <scope>NUCLEOTIDE SEQUENCE [LARGE SCALE GENOMIC DNA]</scope>
    <source>
        <strain evidence="11 12">ATCC 13496</strain>
    </source>
</reference>
<evidence type="ECO:0000256" key="8">
    <source>
        <dbReference type="ARBA" id="ARBA00047534"/>
    </source>
</evidence>
<dbReference type="PROSITE" id="PS00062">
    <property type="entry name" value="ALDOKETO_REDUCTASE_2"/>
    <property type="match status" value="1"/>
</dbReference>
<dbReference type="InterPro" id="IPR023210">
    <property type="entry name" value="NADP_OxRdtase_dom"/>
</dbReference>
<protein>
    <recommendedName>
        <fullName evidence="3">D-xylose reductase [NAD(P)H]</fullName>
        <ecNumber evidence="3">1.1.1.307</ecNumber>
    </recommendedName>
</protein>
<gene>
    <name evidence="11" type="ORF">M747DRAFT_354933</name>
</gene>
<comment type="catalytic activity">
    <reaction evidence="8">
        <text>xylitol + NADP(+) = D-xylose + NADPH + H(+)</text>
        <dbReference type="Rhea" id="RHEA:27445"/>
        <dbReference type="ChEBI" id="CHEBI:15378"/>
        <dbReference type="ChEBI" id="CHEBI:17151"/>
        <dbReference type="ChEBI" id="CHEBI:53455"/>
        <dbReference type="ChEBI" id="CHEBI:57783"/>
        <dbReference type="ChEBI" id="CHEBI:58349"/>
        <dbReference type="EC" id="1.1.1.307"/>
    </reaction>
</comment>
<proteinExistence type="inferred from homology"/>
<dbReference type="AlphaFoldDB" id="A0A370BXA4"/>